<dbReference type="InterPro" id="IPR014054">
    <property type="entry name" value="Phage_regulatory_Rha"/>
</dbReference>
<reference evidence="1 2" key="1">
    <citation type="submission" date="2024-04" db="EMBL/GenBank/DDBJ databases">
        <title>Human intestinal bacterial collection.</title>
        <authorList>
            <person name="Pauvert C."/>
            <person name="Hitch T.C.A."/>
            <person name="Clavel T."/>
        </authorList>
    </citation>
    <scope>NUCLEOTIDE SEQUENCE [LARGE SCALE GENOMIC DNA]</scope>
    <source>
        <strain evidence="1 2">CLA-AA-H236</strain>
    </source>
</reference>
<name>A0ABV1IMF6_9FIRM</name>
<sequence>MNDIILSTQNGEPVASSREVAKRFGKEHKNVMQAVANLVAENSAAKSMFHPATFENRGKKYPMYLMNRDGFALLAMGFTGKEAVTWKLKYIEAFNQMEKQLAAQRKDQQAVQDENIQRAIDQVIAARKRLDEQTAFLDKRREARDKSKALYLRVKALCSQTKAGYSEDCDIVRTMETVVRSSQDFLNSAVDQLTIVAKGYPAYLALMNDILSDAIEKKE</sequence>
<keyword evidence="2" id="KW-1185">Reference proteome</keyword>
<gene>
    <name evidence="1" type="ORF">AAAU72_06185</name>
</gene>
<organism evidence="1 2">
    <name type="scientific">Faecalibacterium longum</name>
    <dbReference type="NCBI Taxonomy" id="1851428"/>
    <lineage>
        <taxon>Bacteria</taxon>
        <taxon>Bacillati</taxon>
        <taxon>Bacillota</taxon>
        <taxon>Clostridia</taxon>
        <taxon>Eubacteriales</taxon>
        <taxon>Oscillospiraceae</taxon>
        <taxon>Faecalibacterium</taxon>
    </lineage>
</organism>
<evidence type="ECO:0000313" key="2">
    <source>
        <dbReference type="Proteomes" id="UP001439984"/>
    </source>
</evidence>
<dbReference type="Proteomes" id="UP001439984">
    <property type="component" value="Unassembled WGS sequence"/>
</dbReference>
<dbReference type="RefSeq" id="WP_227623318.1">
    <property type="nucleotide sequence ID" value="NZ_JBBNIB010000106.1"/>
</dbReference>
<dbReference type="NCBIfam" id="TIGR02681">
    <property type="entry name" value="phage_pRha"/>
    <property type="match status" value="1"/>
</dbReference>
<comment type="caution">
    <text evidence="1">The sequence shown here is derived from an EMBL/GenBank/DDBJ whole genome shotgun (WGS) entry which is preliminary data.</text>
</comment>
<dbReference type="Pfam" id="PF09669">
    <property type="entry name" value="Phage_pRha"/>
    <property type="match status" value="1"/>
</dbReference>
<proteinExistence type="predicted"/>
<evidence type="ECO:0000313" key="1">
    <source>
        <dbReference type="EMBL" id="MEQ2687766.1"/>
    </source>
</evidence>
<dbReference type="EMBL" id="JBBNIB010000106">
    <property type="protein sequence ID" value="MEQ2687766.1"/>
    <property type="molecule type" value="Genomic_DNA"/>
</dbReference>
<protein>
    <submittedName>
        <fullName evidence="1">Rha family transcriptional regulator</fullName>
    </submittedName>
</protein>
<accession>A0ABV1IMF6</accession>